<protein>
    <submittedName>
        <fullName evidence="1">Uncharacterized protein</fullName>
    </submittedName>
</protein>
<gene>
    <name evidence="1" type="ORF">XOC_2871</name>
</gene>
<proteinExistence type="predicted"/>
<dbReference type="AlphaFoldDB" id="G7TK43"/>
<evidence type="ECO:0000313" key="1">
    <source>
        <dbReference type="EMBL" id="AEQ96976.1"/>
    </source>
</evidence>
<dbReference type="Proteomes" id="UP000008851">
    <property type="component" value="Chromosome"/>
</dbReference>
<organism evidence="1 2">
    <name type="scientific">Xanthomonas oryzae pv. oryzicola (strain BLS256)</name>
    <dbReference type="NCBI Taxonomy" id="383407"/>
    <lineage>
        <taxon>Bacteria</taxon>
        <taxon>Pseudomonadati</taxon>
        <taxon>Pseudomonadota</taxon>
        <taxon>Gammaproteobacteria</taxon>
        <taxon>Lysobacterales</taxon>
        <taxon>Lysobacteraceae</taxon>
        <taxon>Xanthomonas</taxon>
    </lineage>
</organism>
<accession>G7TK43</accession>
<evidence type="ECO:0000313" key="2">
    <source>
        <dbReference type="Proteomes" id="UP000008851"/>
    </source>
</evidence>
<sequence>MAALSSRLMEVAPSPLESRWSSFMTVTWVSGSAAEVCSLGRCYFGINLLKYQLSFYSWMHAPCTT</sequence>
<dbReference type="EMBL" id="CP003057">
    <property type="protein sequence ID" value="AEQ96976.1"/>
    <property type="molecule type" value="Genomic_DNA"/>
</dbReference>
<name>G7TK43_XANOB</name>
<reference evidence="1 2" key="1">
    <citation type="journal article" date="2011" name="J. Bacteriol.">
        <title>Two new complete genome sequences offer insight into host and tissue specificity of plant pathogenic Xanthomonas spp.</title>
        <authorList>
            <person name="Bogdanove A.J."/>
            <person name="Koebnik R."/>
            <person name="Lu H."/>
            <person name="Furutani A."/>
            <person name="Angiuoli S.V."/>
            <person name="Patil P.B."/>
            <person name="Van Sluys M.A."/>
            <person name="Ryan R.P."/>
            <person name="Meyer D.F."/>
            <person name="Han S.W."/>
            <person name="Aparna G."/>
            <person name="Rajaram M."/>
            <person name="Delcher A.L."/>
            <person name="Phillippy A.M."/>
            <person name="Puiu D."/>
            <person name="Schatz M.C."/>
            <person name="Shumway M."/>
            <person name="Sommer D.D."/>
            <person name="Trapnell C."/>
            <person name="Benahmed F."/>
            <person name="Dimitrov G."/>
            <person name="Madupu R."/>
            <person name="Radune D."/>
            <person name="Sullivan S."/>
            <person name="Jha G."/>
            <person name="Ishihara H."/>
            <person name="Lee S.W."/>
            <person name="Pandey A."/>
            <person name="Sharma V."/>
            <person name="Sriariyanun M."/>
            <person name="Szurek B."/>
            <person name="Vera-Cruz C.M."/>
            <person name="Dorman K.S."/>
            <person name="Ronald P.C."/>
            <person name="Verdier V."/>
            <person name="Dow J.M."/>
            <person name="Sonti R.V."/>
            <person name="Tsuge S."/>
            <person name="Brendel V.P."/>
            <person name="Rabinowicz P.D."/>
            <person name="Leach J.E."/>
            <person name="White F.F."/>
            <person name="Salzberg S.L."/>
        </authorList>
    </citation>
    <scope>NUCLEOTIDE SEQUENCE [LARGE SCALE GENOMIC DNA]</scope>
    <source>
        <strain evidence="1 2">BLS256</strain>
    </source>
</reference>
<dbReference type="HOGENOM" id="CLU_2848796_0_0_6"/>
<dbReference type="KEGG" id="xor:XOC_2871"/>